<evidence type="ECO:0000256" key="8">
    <source>
        <dbReference type="ARBA" id="ARBA00023242"/>
    </source>
</evidence>
<feature type="region of interest" description="Disordered" evidence="10">
    <location>
        <begin position="1082"/>
        <end position="1147"/>
    </location>
</feature>
<evidence type="ECO:0000259" key="11">
    <source>
        <dbReference type="PROSITE" id="PS51070"/>
    </source>
</evidence>
<comment type="subcellular location">
    <subcellularLocation>
        <location evidence="2">Cytoplasm</location>
    </subcellularLocation>
    <subcellularLocation>
        <location evidence="1">Nucleus</location>
    </subcellularLocation>
</comment>
<dbReference type="PANTHER" id="PTHR10529">
    <property type="entry name" value="AP COMPLEX SUBUNIT MU"/>
    <property type="match status" value="1"/>
</dbReference>
<dbReference type="GO" id="GO:0006367">
    <property type="term" value="P:transcription initiation at RNA polymerase II promoter"/>
    <property type="evidence" value="ECO:0007669"/>
    <property type="project" value="InterPro"/>
</dbReference>
<feature type="compositionally biased region" description="Basic and acidic residues" evidence="10">
    <location>
        <begin position="1124"/>
        <end position="1142"/>
    </location>
</feature>
<dbReference type="InterPro" id="IPR036168">
    <property type="entry name" value="AP2_Mu_C_sf"/>
</dbReference>
<comment type="caution">
    <text evidence="13">The sequence shown here is derived from an EMBL/GenBank/DDBJ whole genome shotgun (WGS) entry which is preliminary data.</text>
</comment>
<feature type="domain" description="SHD" evidence="11">
    <location>
        <begin position="385"/>
        <end position="518"/>
    </location>
</feature>
<dbReference type="InterPro" id="IPR004855">
    <property type="entry name" value="TFIIA_asu/bsu"/>
</dbReference>
<dbReference type="PROSITE" id="PS51070">
    <property type="entry name" value="SHD"/>
    <property type="match status" value="1"/>
</dbReference>
<dbReference type="InterPro" id="IPR012320">
    <property type="entry name" value="SHD_dom"/>
</dbReference>
<keyword evidence="8" id="KW-0539">Nucleus</keyword>
<keyword evidence="5" id="KW-0963">Cytoplasm</keyword>
<comment type="similarity">
    <text evidence="3">Belongs to the Stoned B family.</text>
</comment>
<proteinExistence type="inferred from homology"/>
<dbReference type="FunFam" id="2.60.40.1170:FF:000054">
    <property type="entry name" value="General transcription factor IIA, 1-like"/>
    <property type="match status" value="1"/>
</dbReference>
<dbReference type="EMBL" id="SOYY01000008">
    <property type="protein sequence ID" value="KAA0717515.1"/>
    <property type="molecule type" value="Genomic_DNA"/>
</dbReference>
<dbReference type="Pfam" id="PF21636">
    <property type="entry name" value="PPP1R21_C"/>
    <property type="match status" value="1"/>
</dbReference>
<evidence type="ECO:0000256" key="1">
    <source>
        <dbReference type="ARBA" id="ARBA00004123"/>
    </source>
</evidence>
<organism evidence="13 14">
    <name type="scientific">Triplophysa tibetana</name>
    <dbReference type="NCBI Taxonomy" id="1572043"/>
    <lineage>
        <taxon>Eukaryota</taxon>
        <taxon>Metazoa</taxon>
        <taxon>Chordata</taxon>
        <taxon>Craniata</taxon>
        <taxon>Vertebrata</taxon>
        <taxon>Euteleostomi</taxon>
        <taxon>Actinopterygii</taxon>
        <taxon>Neopterygii</taxon>
        <taxon>Teleostei</taxon>
        <taxon>Ostariophysi</taxon>
        <taxon>Cypriniformes</taxon>
        <taxon>Nemacheilidae</taxon>
        <taxon>Triplophysa</taxon>
    </lineage>
</organism>
<reference evidence="13 14" key="1">
    <citation type="journal article" date="2019" name="Mol. Ecol. Resour.">
        <title>Chromosome-level genome assembly of Triplophysa tibetana, a fish adapted to the harsh high-altitude environment of the Tibetan Plateau.</title>
        <authorList>
            <person name="Yang X."/>
            <person name="Liu H."/>
            <person name="Ma Z."/>
            <person name="Zou Y."/>
            <person name="Zou M."/>
            <person name="Mao Y."/>
            <person name="Li X."/>
            <person name="Wang H."/>
            <person name="Chen T."/>
            <person name="Wang W."/>
            <person name="Yang R."/>
        </authorList>
    </citation>
    <scope>NUCLEOTIDE SEQUENCE [LARGE SCALE GENOMIC DNA]</scope>
    <source>
        <strain evidence="13">TTIB1903HZAU</strain>
        <tissue evidence="13">Muscle</tissue>
    </source>
</reference>
<name>A0A5A9P797_9TELE</name>
<dbReference type="Proteomes" id="UP000324632">
    <property type="component" value="Chromosome 8"/>
</dbReference>
<sequence>MLKSGVCTLQPYFNGPYCMFHTFDDWVILGEQERREVVRLTQVLQTQEKISRLEQEKEHWLLEAQLGQVRLEKENQRIAQLEAEVAWAGDGGQSHSGAESSDAAQADIMDLLQDTSVVGMVTITSCSESADDQESRERLIKTHYLNRVSELTAQLQMCDSKAVHFHAECRAVARRLSIAEKCREALAEELKLANTNITRLQDDLSTTKRSYEDQLSMMSDHLCSMNDTLSKQREEIDTLKLNSKEQPDLFSSGLQQDLMKTNEGSTLINTSRDEASHLNPAWVKGDHKRVSWSSSSDSDSGPSLPRFFIRTKDGNEPPQDQPEYSYSYICHKLEQMRAEENKQDHNEKMDKEDHLTAVGMIKDKEMMGTPSFVPEGMFLSQSRHGWSLMLRIPEKKNRMSSRQWGPIYLQLLPGALLQLFYEKGLEKPFKEFQLNANCGLSGPKLESYGEPRKIATLKVEHVSYIERKRYHPKHEVIHEAEVEQLLKFGTTEIGDMKDLLVSIEEELMCLPAPHQQHRHYEEQELTLEIADHIWIRQDKDGGLRNCVAVTRIHCLAFLNGALECFLALNDLGLLKQAPAYGSEEDSEPWMEIADHHFHPCVRKAHFADTRLIKFCPPDACRVELVRFRTASLHSGELPLSVKAVVNVQGASVALQVFLLSVQGTLCENITLQIRFPVCVRVCLRVCVYVNVQCVSCTAAFLRTDAIVFRLADERQWRSCVGDIIIHRSQISSVNKLCRHVRVCNSMFSHVTVVVVLSFLSAEDQLQSFAYKLQLASDQEIPADWLPFITVECEVAEVVASHTRVKSLATECDIQPQKHVRNRSYYHCQPKLYLSVIEDVIESVREMFHDEGVDERVLDSLRQLWEAKVVQSKAVEGFIKDNNPANFVLQLPSNYSQTLNKPTVVIPAAQNVQNFTSKANNCCSSLATFSLPPGITYPVQIPAGVTLQTASGHFYKVNVPVMVTRGAQHVLTRPAQNSNPAPVAPRILAQLSNACHSAASDVPRSQLLADSIPLPSERSAEKALPSPSGSPGEFTLDGIDFSPQPLDMSTSSTFTPQPQGLQPRFPAARLQDPIETPLNELQSLEATDPPDGPTKDSKRVGSELTGSIRTRSTLPWSGQVRRARNRLEPRTHPPNADKTEHPPKYAYIPPKTMLGVTEVQSGSSALAESTERCYTGSVMSDV</sequence>
<feature type="coiled-coil region" evidence="9">
    <location>
        <begin position="43"/>
        <end position="84"/>
    </location>
</feature>
<feature type="compositionally biased region" description="Low complexity" evidence="10">
    <location>
        <begin position="291"/>
        <end position="300"/>
    </location>
</feature>
<feature type="region of interest" description="Disordered" evidence="10">
    <location>
        <begin position="286"/>
        <end position="322"/>
    </location>
</feature>
<evidence type="ECO:0000256" key="7">
    <source>
        <dbReference type="ARBA" id="ARBA00023163"/>
    </source>
</evidence>
<keyword evidence="7" id="KW-0804">Transcription</keyword>
<feature type="compositionally biased region" description="Polar residues" evidence="10">
    <location>
        <begin position="1046"/>
        <end position="1059"/>
    </location>
</feature>
<dbReference type="InterPro" id="IPR028565">
    <property type="entry name" value="MHD"/>
</dbReference>
<dbReference type="AlphaFoldDB" id="A0A5A9P797"/>
<dbReference type="Gene3D" id="1.10.287.100">
    <property type="match status" value="1"/>
</dbReference>
<evidence type="ECO:0000256" key="9">
    <source>
        <dbReference type="SAM" id="Coils"/>
    </source>
</evidence>
<gene>
    <name evidence="13" type="ORF">E1301_Tti020096</name>
</gene>
<evidence type="ECO:0000256" key="5">
    <source>
        <dbReference type="ARBA" id="ARBA00022490"/>
    </source>
</evidence>
<dbReference type="Pfam" id="PF03153">
    <property type="entry name" value="TFIIA"/>
    <property type="match status" value="1"/>
</dbReference>
<keyword evidence="6" id="KW-0254">Endocytosis</keyword>
<dbReference type="GO" id="GO:0005737">
    <property type="term" value="C:cytoplasm"/>
    <property type="evidence" value="ECO:0007669"/>
    <property type="project" value="UniProtKB-SubCell"/>
</dbReference>
<protein>
    <submittedName>
        <fullName evidence="13">Stonin-1 Stoned B-like factor</fullName>
    </submittedName>
</protein>
<evidence type="ECO:0000256" key="3">
    <source>
        <dbReference type="ARBA" id="ARBA00005579"/>
    </source>
</evidence>
<dbReference type="Gene3D" id="2.60.40.1170">
    <property type="entry name" value="Mu homology domain, subdomain B"/>
    <property type="match status" value="1"/>
</dbReference>
<dbReference type="SMART" id="SM01371">
    <property type="entry name" value="TFIIA"/>
    <property type="match status" value="1"/>
</dbReference>
<dbReference type="InterPro" id="IPR050431">
    <property type="entry name" value="Adaptor_comp_med_subunit"/>
</dbReference>
<evidence type="ECO:0000313" key="14">
    <source>
        <dbReference type="Proteomes" id="UP000324632"/>
    </source>
</evidence>
<accession>A0A5A9P797</accession>
<comment type="similarity">
    <text evidence="4">Belongs to the TFIIA subunit 1 family.</text>
</comment>
<dbReference type="Pfam" id="PF00928">
    <property type="entry name" value="Adap_comp_sub"/>
    <property type="match status" value="1"/>
</dbReference>
<dbReference type="PROSITE" id="PS51072">
    <property type="entry name" value="MHD"/>
    <property type="match status" value="1"/>
</dbReference>
<dbReference type="SUPFAM" id="SSF47396">
    <property type="entry name" value="Transcription factor IIA (TFIIA), alpha-helical domain"/>
    <property type="match status" value="1"/>
</dbReference>
<dbReference type="GO" id="GO:0006897">
    <property type="term" value="P:endocytosis"/>
    <property type="evidence" value="ECO:0007669"/>
    <property type="project" value="UniProtKB-KW"/>
</dbReference>
<evidence type="ECO:0000256" key="2">
    <source>
        <dbReference type="ARBA" id="ARBA00004496"/>
    </source>
</evidence>
<feature type="domain" description="MHD" evidence="12">
    <location>
        <begin position="522"/>
        <end position="798"/>
    </location>
</feature>
<keyword evidence="14" id="KW-1185">Reference proteome</keyword>
<evidence type="ECO:0000256" key="10">
    <source>
        <dbReference type="SAM" id="MobiDB-lite"/>
    </source>
</evidence>
<feature type="compositionally biased region" description="Polar residues" evidence="10">
    <location>
        <begin position="1103"/>
        <end position="1115"/>
    </location>
</feature>
<dbReference type="GO" id="GO:0005672">
    <property type="term" value="C:transcription factor TFIIA complex"/>
    <property type="evidence" value="ECO:0007669"/>
    <property type="project" value="InterPro"/>
</dbReference>
<evidence type="ECO:0000256" key="4">
    <source>
        <dbReference type="ARBA" id="ARBA00010059"/>
    </source>
</evidence>
<feature type="region of interest" description="Disordered" evidence="10">
    <location>
        <begin position="1014"/>
        <end position="1063"/>
    </location>
</feature>
<dbReference type="CDD" id="cd07976">
    <property type="entry name" value="TFIIA_alpha_beta_like"/>
    <property type="match status" value="1"/>
</dbReference>
<evidence type="ECO:0000313" key="13">
    <source>
        <dbReference type="EMBL" id="KAA0717515.1"/>
    </source>
</evidence>
<dbReference type="FunFam" id="1.10.287.100:FF:000001">
    <property type="entry name" value="Transcription initiation factor IIA subunit"/>
    <property type="match status" value="1"/>
</dbReference>
<evidence type="ECO:0000259" key="12">
    <source>
        <dbReference type="PROSITE" id="PS51072"/>
    </source>
</evidence>
<evidence type="ECO:0000256" key="6">
    <source>
        <dbReference type="ARBA" id="ARBA00022583"/>
    </source>
</evidence>
<keyword evidence="9" id="KW-0175">Coiled coil</keyword>
<dbReference type="SUPFAM" id="SSF49447">
    <property type="entry name" value="Second domain of Mu2 adaptin subunit (ap50) of ap2 adaptor"/>
    <property type="match status" value="1"/>
</dbReference>
<dbReference type="InterPro" id="IPR049372">
    <property type="entry name" value="PPP1R21_C"/>
</dbReference>